<feature type="transmembrane region" description="Helical" evidence="6">
    <location>
        <begin position="433"/>
        <end position="453"/>
    </location>
</feature>
<comment type="similarity">
    <text evidence="2">Belongs to the purine-cytosine permease (2.A.39) family.</text>
</comment>
<dbReference type="OrthoDB" id="6083029at2"/>
<feature type="transmembrane region" description="Helical" evidence="6">
    <location>
        <begin position="268"/>
        <end position="293"/>
    </location>
</feature>
<dbReference type="PANTHER" id="PTHR30618:SF6">
    <property type="entry name" value="NCS1 FAMILY NUCLEOBASE:CATION SYMPORTER-1"/>
    <property type="match status" value="1"/>
</dbReference>
<dbReference type="InterPro" id="IPR001248">
    <property type="entry name" value="Pur-cyt_permease"/>
</dbReference>
<feature type="transmembrane region" description="Helical" evidence="6">
    <location>
        <begin position="160"/>
        <end position="180"/>
    </location>
</feature>
<dbReference type="InterPro" id="IPR045225">
    <property type="entry name" value="Uracil/uridine/allantoin_perm"/>
</dbReference>
<dbReference type="KEGG" id="cpre:Csp1_03220"/>
<name>A0A2Z3YMJ4_9CORY</name>
<keyword evidence="3 6" id="KW-0812">Transmembrane</keyword>
<evidence type="ECO:0000256" key="1">
    <source>
        <dbReference type="ARBA" id="ARBA00004141"/>
    </source>
</evidence>
<reference evidence="8" key="1">
    <citation type="submission" date="2017-11" db="EMBL/GenBank/DDBJ databases">
        <title>Otitis media/interna in a cat caused by the recently described species Corynebacterium provencense.</title>
        <authorList>
            <person name="Kittl S."/>
            <person name="Brodard I."/>
            <person name="Rychener L."/>
            <person name="Jores J."/>
            <person name="Roosje P."/>
            <person name="Gobeli Brawand S."/>
        </authorList>
    </citation>
    <scope>NUCLEOTIDE SEQUENCE [LARGE SCALE GENOMIC DNA]</scope>
    <source>
        <strain evidence="8">17KM38</strain>
    </source>
</reference>
<keyword evidence="5 6" id="KW-0472">Membrane</keyword>
<feature type="transmembrane region" description="Helical" evidence="6">
    <location>
        <begin position="313"/>
        <end position="341"/>
    </location>
</feature>
<dbReference type="CDD" id="cd11555">
    <property type="entry name" value="SLC-NCS1sbd_u1"/>
    <property type="match status" value="1"/>
</dbReference>
<dbReference type="RefSeq" id="WP_110480908.1">
    <property type="nucleotide sequence ID" value="NZ_CP024988.1"/>
</dbReference>
<feature type="transmembrane region" description="Helical" evidence="6">
    <location>
        <begin position="226"/>
        <end position="247"/>
    </location>
</feature>
<dbReference type="PANTHER" id="PTHR30618">
    <property type="entry name" value="NCS1 FAMILY PURINE/PYRIMIDINE TRANSPORTER"/>
    <property type="match status" value="1"/>
</dbReference>
<dbReference type="EMBL" id="CP024988">
    <property type="protein sequence ID" value="AWT25148.1"/>
    <property type="molecule type" value="Genomic_DNA"/>
</dbReference>
<feature type="transmembrane region" description="Helical" evidence="6">
    <location>
        <begin position="57"/>
        <end position="82"/>
    </location>
</feature>
<feature type="transmembrane region" description="Helical" evidence="6">
    <location>
        <begin position="459"/>
        <end position="475"/>
    </location>
</feature>
<dbReference type="AlphaFoldDB" id="A0A2Z3YMJ4"/>
<feature type="transmembrane region" description="Helical" evidence="6">
    <location>
        <begin position="385"/>
        <end position="404"/>
    </location>
</feature>
<feature type="transmembrane region" description="Helical" evidence="6">
    <location>
        <begin position="118"/>
        <end position="140"/>
    </location>
</feature>
<keyword evidence="4 6" id="KW-1133">Transmembrane helix</keyword>
<organism evidence="7 8">
    <name type="scientific">Corynebacterium provencense</name>
    <dbReference type="NCBI Taxonomy" id="1737425"/>
    <lineage>
        <taxon>Bacteria</taxon>
        <taxon>Bacillati</taxon>
        <taxon>Actinomycetota</taxon>
        <taxon>Actinomycetes</taxon>
        <taxon>Mycobacteriales</taxon>
        <taxon>Corynebacteriaceae</taxon>
        <taxon>Corynebacterium</taxon>
    </lineage>
</organism>
<sequence length="502" mass="54030">MSGTTGKDVIHPQGADPDLINDDIAPLKEQKWKSYNVFAFWMSDVHSVGGYTTAGSLFALGLTSWQVLLALLIGIFLVYIFCNLVSLPSQRSGTPFAVVCRAAFGIQGAKIPAMIRGLIALAWYGIQTYLASHALVVLMVKLQPDWAEWADKDAHGFLGLSVLGYVAFAILWIVQALVFWRGMDTIRRFIDFCGPAVYIVMGVLAVYLCSRAGWSNIDLNLSDHRLTGFAVFSTFCAAVATTVSYFSGPMLNFGDISRYGESQKAVRLGNFLGLPVNFLVFSVMVVLTASATVPVYGRLITDPVETIAELDNTYAIAFGALTLLIATVGINIVANFIAPAFDFSSVAPKKISWRTGGMIAAVGSVFLTPWNLYNSPDTIHYTLDTLAAFIGPVFGVLIAYFYVINRGDLDIPALFDSSPSGAYHYTKGFNVNAVIAVGVAAVVGIVIVVTPAFSAAATYTWFIGAALSGILVILLENIRPSVIMRDAATAAAARENTVRILD</sequence>
<protein>
    <submittedName>
        <fullName evidence="7">Putative allantoin permease</fullName>
    </submittedName>
</protein>
<evidence type="ECO:0000256" key="5">
    <source>
        <dbReference type="ARBA" id="ARBA00023136"/>
    </source>
</evidence>
<gene>
    <name evidence="7" type="primary">pucI</name>
    <name evidence="7" type="ORF">Csp1_03220</name>
</gene>
<dbReference type="STRING" id="1737425.GCA_900049755_02318"/>
<proteinExistence type="inferred from homology"/>
<dbReference type="GO" id="GO:0015205">
    <property type="term" value="F:nucleobase transmembrane transporter activity"/>
    <property type="evidence" value="ECO:0007669"/>
    <property type="project" value="TreeGrafter"/>
</dbReference>
<feature type="transmembrane region" description="Helical" evidence="6">
    <location>
        <begin position="192"/>
        <end position="214"/>
    </location>
</feature>
<comment type="subcellular location">
    <subcellularLocation>
        <location evidence="1">Membrane</location>
        <topology evidence="1">Multi-pass membrane protein</topology>
    </subcellularLocation>
</comment>
<evidence type="ECO:0000313" key="7">
    <source>
        <dbReference type="EMBL" id="AWT25148.1"/>
    </source>
</evidence>
<dbReference type="Pfam" id="PF02133">
    <property type="entry name" value="Transp_cyt_pur"/>
    <property type="match status" value="1"/>
</dbReference>
<dbReference type="Gene3D" id="1.10.4160.10">
    <property type="entry name" value="Hydantoin permease"/>
    <property type="match status" value="1"/>
</dbReference>
<accession>A0A2Z3YMJ4</accession>
<dbReference type="Proteomes" id="UP000247696">
    <property type="component" value="Chromosome"/>
</dbReference>
<evidence type="ECO:0000256" key="4">
    <source>
        <dbReference type="ARBA" id="ARBA00022989"/>
    </source>
</evidence>
<evidence type="ECO:0000256" key="3">
    <source>
        <dbReference type="ARBA" id="ARBA00022692"/>
    </source>
</evidence>
<keyword evidence="8" id="KW-1185">Reference proteome</keyword>
<feature type="transmembrane region" description="Helical" evidence="6">
    <location>
        <begin position="353"/>
        <end position="373"/>
    </location>
</feature>
<evidence type="ECO:0000313" key="8">
    <source>
        <dbReference type="Proteomes" id="UP000247696"/>
    </source>
</evidence>
<dbReference type="GO" id="GO:0005886">
    <property type="term" value="C:plasma membrane"/>
    <property type="evidence" value="ECO:0007669"/>
    <property type="project" value="TreeGrafter"/>
</dbReference>
<evidence type="ECO:0000256" key="2">
    <source>
        <dbReference type="ARBA" id="ARBA00008974"/>
    </source>
</evidence>
<evidence type="ECO:0000256" key="6">
    <source>
        <dbReference type="SAM" id="Phobius"/>
    </source>
</evidence>